<sequence length="136" mass="14514">MAGKLPQALSVPALQEEISMKHLRYWPLFAFALLAACSPGPEETLAALPQDERMAVPETASDDLSKQEMAAQPASCADELGAEAAQVLVDQCLAISPATRPPCNAQNSCDMIRDEIRRGCGFGDEGGNPAFCSEYQ</sequence>
<name>A0A062VCF2_9PROT</name>
<evidence type="ECO:0000313" key="1">
    <source>
        <dbReference type="EMBL" id="KDA00167.1"/>
    </source>
</evidence>
<proteinExistence type="predicted"/>
<dbReference type="Proteomes" id="UP000027100">
    <property type="component" value="Unassembled WGS sequence"/>
</dbReference>
<comment type="caution">
    <text evidence="1">The sequence shown here is derived from an EMBL/GenBank/DDBJ whole genome shotgun (WGS) entry which is preliminary data.</text>
</comment>
<dbReference type="PATRIC" id="fig|1280954.3.peg.430"/>
<gene>
    <name evidence="1" type="ORF">HPO_02097</name>
</gene>
<evidence type="ECO:0000313" key="2">
    <source>
        <dbReference type="Proteomes" id="UP000027100"/>
    </source>
</evidence>
<dbReference type="AlphaFoldDB" id="A0A062VCF2"/>
<accession>A0A062VCF2</accession>
<dbReference type="EMBL" id="ARYM01000002">
    <property type="protein sequence ID" value="KDA00167.1"/>
    <property type="molecule type" value="Genomic_DNA"/>
</dbReference>
<protein>
    <submittedName>
        <fullName evidence="1">Uncharacterized protein</fullName>
    </submittedName>
</protein>
<keyword evidence="2" id="KW-1185">Reference proteome</keyword>
<dbReference type="STRING" id="1280954.HPO_02097"/>
<dbReference type="eggNOG" id="ENOG5033IXS">
    <property type="taxonomic scope" value="Bacteria"/>
</dbReference>
<organism evidence="1 2">
    <name type="scientific">Hyphomonas polymorpha PS728</name>
    <dbReference type="NCBI Taxonomy" id="1280954"/>
    <lineage>
        <taxon>Bacteria</taxon>
        <taxon>Pseudomonadati</taxon>
        <taxon>Pseudomonadota</taxon>
        <taxon>Alphaproteobacteria</taxon>
        <taxon>Hyphomonadales</taxon>
        <taxon>Hyphomonadaceae</taxon>
        <taxon>Hyphomonas</taxon>
    </lineage>
</organism>
<reference evidence="1 2" key="1">
    <citation type="journal article" date="2014" name="Antonie Van Leeuwenhoek">
        <title>Hyphomonas beringensis sp. nov. and Hyphomonas chukchiensis sp. nov., isolated from surface seawater of the Bering Sea and Chukchi Sea.</title>
        <authorList>
            <person name="Li C."/>
            <person name="Lai Q."/>
            <person name="Li G."/>
            <person name="Dong C."/>
            <person name="Wang J."/>
            <person name="Liao Y."/>
            <person name="Shao Z."/>
        </authorList>
    </citation>
    <scope>NUCLEOTIDE SEQUENCE [LARGE SCALE GENOMIC DNA]</scope>
    <source>
        <strain evidence="1 2">PS728</strain>
    </source>
</reference>